<evidence type="ECO:0000313" key="1">
    <source>
        <dbReference type="EMBL" id="KAJ3566422.1"/>
    </source>
</evidence>
<dbReference type="VEuPathDB" id="FungiDB:F4678DRAFT_145301"/>
<protein>
    <submittedName>
        <fullName evidence="1">Uncharacterized protein</fullName>
    </submittedName>
</protein>
<reference evidence="1" key="1">
    <citation type="submission" date="2022-07" db="EMBL/GenBank/DDBJ databases">
        <title>Genome Sequence of Xylaria arbuscula.</title>
        <authorList>
            <person name="Buettner E."/>
        </authorList>
    </citation>
    <scope>NUCLEOTIDE SEQUENCE</scope>
    <source>
        <strain evidence="1">VT107</strain>
    </source>
</reference>
<organism evidence="1 2">
    <name type="scientific">Xylaria arbuscula</name>
    <dbReference type="NCBI Taxonomy" id="114810"/>
    <lineage>
        <taxon>Eukaryota</taxon>
        <taxon>Fungi</taxon>
        <taxon>Dikarya</taxon>
        <taxon>Ascomycota</taxon>
        <taxon>Pezizomycotina</taxon>
        <taxon>Sordariomycetes</taxon>
        <taxon>Xylariomycetidae</taxon>
        <taxon>Xylariales</taxon>
        <taxon>Xylariaceae</taxon>
        <taxon>Xylaria</taxon>
    </lineage>
</organism>
<dbReference type="Proteomes" id="UP001148614">
    <property type="component" value="Unassembled WGS sequence"/>
</dbReference>
<keyword evidence="2" id="KW-1185">Reference proteome</keyword>
<evidence type="ECO:0000313" key="2">
    <source>
        <dbReference type="Proteomes" id="UP001148614"/>
    </source>
</evidence>
<sequence length="492" mass="54038">MESSSRASAPSSLPLSPIAEIRSNVLCPLQNLPAAASPANAVATFIVSGEPKAVEGVLKAVYHDLKEGNKEASIEFRETSGPYIRIEAPTEVDVLALVATAQKMAAAHLSGDFGSSKMIFVEPPTIGSGQDSRVTVDIIGATKRARGVLQSKPVTLESSFGGSSGRHSKAFCKGLAEALEKASGLHSSLVLRIHLGYYLLESYKGRDFTLEQFENMVQHPRARGQLERYLGKPSVGDLSIEAVLRLIQKPNSPCIPMDNQTAASADVIPTYLLECWHDDDMYEAELETAKKKPNEPLGFSLVRTRMIPQSAQVPRFEAISLGIDRKLDWKIAAMPGDQKKDASHAVKQYLEEKGTAKLQGPRNNFRAYPRIHLPADIKIASKLNPITIKSIYRFYWKGTGYVVQFSINRRWSTIRDMNLKGPAGTDFDVTVYGKTWDEDSHVQAGETIGKIWGEDLRGLLQDEEGDALSRVQGLISMAMDVRDFIQGGDQSY</sequence>
<accession>A0A9W8NAJ7</accession>
<proteinExistence type="predicted"/>
<name>A0A9W8NAJ7_9PEZI</name>
<gene>
    <name evidence="1" type="ORF">NPX13_g7135</name>
</gene>
<comment type="caution">
    <text evidence="1">The sequence shown here is derived from an EMBL/GenBank/DDBJ whole genome shotgun (WGS) entry which is preliminary data.</text>
</comment>
<dbReference type="AlphaFoldDB" id="A0A9W8NAJ7"/>
<dbReference type="EMBL" id="JANPWZ010001359">
    <property type="protein sequence ID" value="KAJ3566422.1"/>
    <property type="molecule type" value="Genomic_DNA"/>
</dbReference>